<protein>
    <recommendedName>
        <fullName evidence="2">Negative regulator of flagellin synthesis</fullName>
    </recommendedName>
</protein>
<dbReference type="EMBL" id="NHRJ02000017">
    <property type="protein sequence ID" value="PZE19364.1"/>
    <property type="molecule type" value="Genomic_DNA"/>
</dbReference>
<keyword evidence="3" id="KW-0678">Repressor</keyword>
<comment type="similarity">
    <text evidence="1">Belongs to the FlgM family.</text>
</comment>
<sequence>MKINGTNPIGATNPYKKSLDTMPNSAAGKTGKKKDQVEISEEAKELLNSHNLTATEQRRQKIDELRSAVASGTYNVDARRIAEKLLPFIN</sequence>
<evidence type="ECO:0000256" key="1">
    <source>
        <dbReference type="ARBA" id="ARBA00005322"/>
    </source>
</evidence>
<feature type="compositionally biased region" description="Polar residues" evidence="7">
    <location>
        <begin position="1"/>
        <end position="10"/>
    </location>
</feature>
<dbReference type="SUPFAM" id="SSF101498">
    <property type="entry name" value="Anti-sigma factor FlgM"/>
    <property type="match status" value="1"/>
</dbReference>
<reference evidence="9" key="1">
    <citation type="submission" date="2018-06" db="EMBL/GenBank/DDBJ databases">
        <title>Paenibacillus xerothermodurans sp. nov. an extremely dry heat resistant spore forming bacterium isolated from the soil of Cape Canaveral, Florida.</title>
        <authorList>
            <person name="Seuylemezian A."/>
            <person name="Kaur N."/>
            <person name="Patil P."/>
            <person name="Patil P."/>
            <person name="Mayilraj S."/>
            <person name="Vaishampayan P."/>
        </authorList>
    </citation>
    <scope>NUCLEOTIDE SEQUENCE [LARGE SCALE GENOMIC DNA]</scope>
    <source>
        <strain evidence="9">ATCC 27380</strain>
    </source>
</reference>
<feature type="region of interest" description="Disordered" evidence="7">
    <location>
        <begin position="1"/>
        <end position="38"/>
    </location>
</feature>
<keyword evidence="6" id="KW-0804">Transcription</keyword>
<evidence type="ECO:0000256" key="6">
    <source>
        <dbReference type="ARBA" id="ARBA00023163"/>
    </source>
</evidence>
<dbReference type="AlphaFoldDB" id="A0A2W1N6C9"/>
<evidence type="ECO:0000256" key="7">
    <source>
        <dbReference type="SAM" id="MobiDB-lite"/>
    </source>
</evidence>
<keyword evidence="10" id="KW-1185">Reference proteome</keyword>
<comment type="caution">
    <text evidence="9">The sequence shown here is derived from an EMBL/GenBank/DDBJ whole genome shotgun (WGS) entry which is preliminary data.</text>
</comment>
<dbReference type="InterPro" id="IPR031316">
    <property type="entry name" value="FlgM_C"/>
</dbReference>
<keyword evidence="5" id="KW-0805">Transcription regulation</keyword>
<evidence type="ECO:0000313" key="9">
    <source>
        <dbReference type="EMBL" id="PZE19364.1"/>
    </source>
</evidence>
<feature type="domain" description="Anti-sigma-28 factor FlgM C-terminal" evidence="8">
    <location>
        <begin position="35"/>
        <end position="86"/>
    </location>
</feature>
<dbReference type="GO" id="GO:0044781">
    <property type="term" value="P:bacterial-type flagellum organization"/>
    <property type="evidence" value="ECO:0007669"/>
    <property type="project" value="UniProtKB-KW"/>
</dbReference>
<dbReference type="Pfam" id="PF04316">
    <property type="entry name" value="FlgM"/>
    <property type="match status" value="1"/>
</dbReference>
<proteinExistence type="inferred from homology"/>
<dbReference type="InterPro" id="IPR035890">
    <property type="entry name" value="Anti-sigma-28_factor_FlgM_sf"/>
</dbReference>
<name>A0A2W1N6C9_PAEXE</name>
<gene>
    <name evidence="9" type="primary">flgM</name>
    <name evidence="9" type="ORF">CBW46_018510</name>
</gene>
<evidence type="ECO:0000313" key="10">
    <source>
        <dbReference type="Proteomes" id="UP000214746"/>
    </source>
</evidence>
<dbReference type="GO" id="GO:0045892">
    <property type="term" value="P:negative regulation of DNA-templated transcription"/>
    <property type="evidence" value="ECO:0007669"/>
    <property type="project" value="InterPro"/>
</dbReference>
<evidence type="ECO:0000256" key="5">
    <source>
        <dbReference type="ARBA" id="ARBA00023015"/>
    </source>
</evidence>
<evidence type="ECO:0000256" key="3">
    <source>
        <dbReference type="ARBA" id="ARBA00022491"/>
    </source>
</evidence>
<keyword evidence="4" id="KW-1005">Bacterial flagellum biogenesis</keyword>
<evidence type="ECO:0000256" key="4">
    <source>
        <dbReference type="ARBA" id="ARBA00022795"/>
    </source>
</evidence>
<evidence type="ECO:0000256" key="2">
    <source>
        <dbReference type="ARBA" id="ARBA00017823"/>
    </source>
</evidence>
<dbReference type="Proteomes" id="UP000214746">
    <property type="component" value="Unassembled WGS sequence"/>
</dbReference>
<dbReference type="NCBIfam" id="TIGR03824">
    <property type="entry name" value="FlgM_jcvi"/>
    <property type="match status" value="1"/>
</dbReference>
<evidence type="ECO:0000259" key="8">
    <source>
        <dbReference type="Pfam" id="PF04316"/>
    </source>
</evidence>
<keyword evidence="9" id="KW-0966">Cell projection</keyword>
<dbReference type="InterPro" id="IPR007412">
    <property type="entry name" value="FlgM"/>
</dbReference>
<organism evidence="9 10">
    <name type="scientific">Paenibacillus xerothermodurans</name>
    <dbReference type="NCBI Taxonomy" id="1977292"/>
    <lineage>
        <taxon>Bacteria</taxon>
        <taxon>Bacillati</taxon>
        <taxon>Bacillota</taxon>
        <taxon>Bacilli</taxon>
        <taxon>Bacillales</taxon>
        <taxon>Paenibacillaceae</taxon>
        <taxon>Paenibacillus</taxon>
    </lineage>
</organism>
<keyword evidence="9" id="KW-0282">Flagellum</keyword>
<dbReference type="RefSeq" id="WP_089201457.1">
    <property type="nucleotide sequence ID" value="NZ_NHRJ02000017.1"/>
</dbReference>
<keyword evidence="9" id="KW-0969">Cilium</keyword>
<dbReference type="OrthoDB" id="2382241at2"/>
<accession>A0A2W1N6C9</accession>